<gene>
    <name evidence="5" type="ORF">CLIB1423_19S00496</name>
</gene>
<evidence type="ECO:0000256" key="1">
    <source>
        <dbReference type="SAM" id="Coils"/>
    </source>
</evidence>
<dbReference type="Proteomes" id="UP000837801">
    <property type="component" value="Unassembled WGS sequence"/>
</dbReference>
<feature type="transmembrane region" description="Helical" evidence="3">
    <location>
        <begin position="757"/>
        <end position="776"/>
    </location>
</feature>
<dbReference type="Pfam" id="PF00498">
    <property type="entry name" value="FHA"/>
    <property type="match status" value="1"/>
</dbReference>
<dbReference type="SMART" id="SM00240">
    <property type="entry name" value="FHA"/>
    <property type="match status" value="1"/>
</dbReference>
<feature type="region of interest" description="Disordered" evidence="2">
    <location>
        <begin position="316"/>
        <end position="342"/>
    </location>
</feature>
<feature type="compositionally biased region" description="Basic and acidic residues" evidence="2">
    <location>
        <begin position="593"/>
        <end position="602"/>
    </location>
</feature>
<feature type="compositionally biased region" description="Polar residues" evidence="2">
    <location>
        <begin position="11"/>
        <end position="57"/>
    </location>
</feature>
<dbReference type="InterPro" id="IPR000253">
    <property type="entry name" value="FHA_dom"/>
</dbReference>
<feature type="region of interest" description="Disordered" evidence="2">
    <location>
        <begin position="267"/>
        <end position="300"/>
    </location>
</feature>
<feature type="coiled-coil region" evidence="1">
    <location>
        <begin position="378"/>
        <end position="452"/>
    </location>
</feature>
<keyword evidence="3" id="KW-1133">Transmembrane helix</keyword>
<protein>
    <recommendedName>
        <fullName evidence="4">FHA domain-containing protein</fullName>
    </recommendedName>
</protein>
<evidence type="ECO:0000256" key="2">
    <source>
        <dbReference type="SAM" id="MobiDB-lite"/>
    </source>
</evidence>
<sequence>MDIPISFDLGPTSSTQLGHTHNQNASSGPASSQSQNTVANKQSYSIPRSLANGNSLHSNGSAAAQSNSNNGGVGRKRSNSRSQVISSSSLPSASAAAAAASATVSGNGSSTSVSSITPAREYPDKRMQMQYIVTLIPLNETFIKKNLLIPYYPETLKLGRPAGSKIKPEINNGYFDSRVLSRNHAAMFIDPENGKLMIKDLGSSNGTFVNESKIGSDPIELKIGDIIYLGFNIEVDTSHKKISAKIENINMMPNYLRRASGSSIAGNGSNNGSNINANNTDSNSSKLSSNKRKLNASNGLTGTDLKHYNFIQSIFDSQSQSQSQQKHEQEQQGSLPNTPMSFENALFGDINPNLEDAMLGLNPKGGCGIFNNSQITNAANLEQTITILTNNLSKVRQQNSTLKSLEEFVKKYQSRLNEINQDYLDRSYKSKLQEYENKLEDVSNSQQKTKQEFDKYKIKKEQKVYQLEQQILKMKGEIDVLDSKVKANKLAMKKADEIEQSKKNIVKESSKEIAQQSPDLSKTSARSNEDGKDATNVHNGTSVLLDKPNNESKTSNITNNKKNNQIINENATAATTTTTSDNDTNTNELNENYENKNERKNENASTRSTFKDLLPPVSTPPTLELSAINAIGQSFLSTPPPVSTSLLPSPDIRDGIESSGIRDDDNDIIDSNSVDREKRNDSISVTPPVSDDEVDIIAANECDNHEAPESGNETKANKNDIREASESGIIEDKEQDSYPTRMLSSSDYKSPHQQELVPIRTIAFVGFSVVLLYFFVNYRPTVF</sequence>
<dbReference type="OrthoDB" id="687730at2759"/>
<comment type="caution">
    <text evidence="5">The sequence shown here is derived from an EMBL/GenBank/DDBJ whole genome shotgun (WGS) entry which is preliminary data.</text>
</comment>
<feature type="compositionally biased region" description="Basic and acidic residues" evidence="2">
    <location>
        <begin position="502"/>
        <end position="511"/>
    </location>
</feature>
<evidence type="ECO:0000259" key="4">
    <source>
        <dbReference type="PROSITE" id="PS50006"/>
    </source>
</evidence>
<keyword evidence="3" id="KW-0472">Membrane</keyword>
<proteinExistence type="predicted"/>
<evidence type="ECO:0000313" key="5">
    <source>
        <dbReference type="EMBL" id="CAH2354796.1"/>
    </source>
</evidence>
<dbReference type="EMBL" id="CAKXYY010000019">
    <property type="protein sequence ID" value="CAH2354796.1"/>
    <property type="molecule type" value="Genomic_DNA"/>
</dbReference>
<feature type="region of interest" description="Disordered" evidence="2">
    <location>
        <begin position="724"/>
        <end position="749"/>
    </location>
</feature>
<dbReference type="SUPFAM" id="SSF49879">
    <property type="entry name" value="SMAD/FHA domain"/>
    <property type="match status" value="1"/>
</dbReference>
<dbReference type="Gene3D" id="2.60.200.20">
    <property type="match status" value="1"/>
</dbReference>
<feature type="compositionally biased region" description="Basic and acidic residues" evidence="2">
    <location>
        <begin position="651"/>
        <end position="663"/>
    </location>
</feature>
<evidence type="ECO:0000256" key="3">
    <source>
        <dbReference type="SAM" id="Phobius"/>
    </source>
</evidence>
<dbReference type="AlphaFoldDB" id="A0A9P0W0N2"/>
<feature type="region of interest" description="Disordered" evidence="2">
    <location>
        <begin position="639"/>
        <end position="689"/>
    </location>
</feature>
<feature type="compositionally biased region" description="Low complexity" evidence="2">
    <location>
        <begin position="58"/>
        <end position="70"/>
    </location>
</feature>
<dbReference type="InterPro" id="IPR051176">
    <property type="entry name" value="Cent_Immune-Sig_Mod"/>
</dbReference>
<feature type="region of interest" description="Disordered" evidence="2">
    <location>
        <begin position="502"/>
        <end position="616"/>
    </location>
</feature>
<feature type="compositionally biased region" description="Basic and acidic residues" evidence="2">
    <location>
        <begin position="724"/>
        <end position="736"/>
    </location>
</feature>
<reference evidence="5" key="1">
    <citation type="submission" date="2022-03" db="EMBL/GenBank/DDBJ databases">
        <authorList>
            <person name="Legras J.-L."/>
            <person name="Devillers H."/>
            <person name="Grondin C."/>
        </authorList>
    </citation>
    <scope>NUCLEOTIDE SEQUENCE</scope>
    <source>
        <strain evidence="5">CLIB 1423</strain>
    </source>
</reference>
<feature type="region of interest" description="Disordered" evidence="2">
    <location>
        <begin position="1"/>
        <end position="87"/>
    </location>
</feature>
<feature type="domain" description="FHA" evidence="4">
    <location>
        <begin position="156"/>
        <end position="214"/>
    </location>
</feature>
<keyword evidence="1" id="KW-0175">Coiled coil</keyword>
<organism evidence="5 6">
    <name type="scientific">[Candida] railenensis</name>
    <dbReference type="NCBI Taxonomy" id="45579"/>
    <lineage>
        <taxon>Eukaryota</taxon>
        <taxon>Fungi</taxon>
        <taxon>Dikarya</taxon>
        <taxon>Ascomycota</taxon>
        <taxon>Saccharomycotina</taxon>
        <taxon>Pichiomycetes</taxon>
        <taxon>Debaryomycetaceae</taxon>
        <taxon>Kurtzmaniella</taxon>
    </lineage>
</organism>
<feature type="compositionally biased region" description="Low complexity" evidence="2">
    <location>
        <begin position="267"/>
        <end position="288"/>
    </location>
</feature>
<feature type="compositionally biased region" description="Polar residues" evidence="2">
    <location>
        <begin position="512"/>
        <end position="526"/>
    </location>
</feature>
<dbReference type="PROSITE" id="PS50006">
    <property type="entry name" value="FHA_DOMAIN"/>
    <property type="match status" value="1"/>
</dbReference>
<dbReference type="PANTHER" id="PTHR15715">
    <property type="entry name" value="CENTROSOMAL PROTEIN OF 170 KDA"/>
    <property type="match status" value="1"/>
</dbReference>
<accession>A0A9P0W0N2</accession>
<dbReference type="GO" id="GO:0005737">
    <property type="term" value="C:cytoplasm"/>
    <property type="evidence" value="ECO:0007669"/>
    <property type="project" value="TreeGrafter"/>
</dbReference>
<evidence type="ECO:0000313" key="6">
    <source>
        <dbReference type="Proteomes" id="UP000837801"/>
    </source>
</evidence>
<name>A0A9P0W0N2_9ASCO</name>
<dbReference type="InterPro" id="IPR008984">
    <property type="entry name" value="SMAD_FHA_dom_sf"/>
</dbReference>
<keyword evidence="3" id="KW-0812">Transmembrane</keyword>
<keyword evidence="6" id="KW-1185">Reference proteome</keyword>
<feature type="compositionally biased region" description="Low complexity" evidence="2">
    <location>
        <begin position="551"/>
        <end position="592"/>
    </location>
</feature>
<dbReference type="PANTHER" id="PTHR15715:SF37">
    <property type="entry name" value="LD47843P"/>
    <property type="match status" value="1"/>
</dbReference>